<dbReference type="GO" id="GO:0004673">
    <property type="term" value="F:protein histidine kinase activity"/>
    <property type="evidence" value="ECO:0007669"/>
    <property type="project" value="UniProtKB-EC"/>
</dbReference>
<organism evidence="9 10">
    <name type="scientific">Profundibacterium mesophilum KAUST100406-0324</name>
    <dbReference type="NCBI Taxonomy" id="1037889"/>
    <lineage>
        <taxon>Bacteria</taxon>
        <taxon>Pseudomonadati</taxon>
        <taxon>Pseudomonadota</taxon>
        <taxon>Alphaproteobacteria</taxon>
        <taxon>Rhodobacterales</taxon>
        <taxon>Roseobacteraceae</taxon>
        <taxon>Profundibacterium</taxon>
    </lineage>
</organism>
<reference evidence="9" key="1">
    <citation type="submission" date="2013-03" db="EMBL/GenBank/DDBJ databases">
        <title>Genome Sequence of the Profundibacterium mesophilum strain KAUST100406-0324T from Red Sea, a novel genus in the family Rhodobacteraceae.</title>
        <authorList>
            <person name="Essack M."/>
            <person name="Alam I."/>
            <person name="Lafi F."/>
            <person name="Alawi W."/>
            <person name="Kamanu F."/>
            <person name="Al-Suwailem A."/>
            <person name="Lee O.O."/>
            <person name="Xu Y."/>
            <person name="Bajic V."/>
            <person name="Qian P.-Y."/>
            <person name="Archer J."/>
        </authorList>
    </citation>
    <scope>NUCLEOTIDE SEQUENCE</scope>
    <source>
        <strain evidence="9">KAUST100406-0324</strain>
    </source>
</reference>
<keyword evidence="6 9" id="KW-0418">Kinase</keyword>
<dbReference type="AlphaFoldDB" id="A0A921TBL9"/>
<evidence type="ECO:0000256" key="7">
    <source>
        <dbReference type="ARBA" id="ARBA00022840"/>
    </source>
</evidence>
<dbReference type="PROSITE" id="PS50109">
    <property type="entry name" value="HIS_KIN"/>
    <property type="match status" value="1"/>
</dbReference>
<evidence type="ECO:0000256" key="1">
    <source>
        <dbReference type="ARBA" id="ARBA00000085"/>
    </source>
</evidence>
<accession>A0A921TBL9</accession>
<evidence type="ECO:0000259" key="8">
    <source>
        <dbReference type="PROSITE" id="PS50109"/>
    </source>
</evidence>
<dbReference type="SMART" id="SM00387">
    <property type="entry name" value="HATPase_c"/>
    <property type="match status" value="1"/>
</dbReference>
<keyword evidence="10" id="KW-1185">Reference proteome</keyword>
<protein>
    <recommendedName>
        <fullName evidence="2">histidine kinase</fullName>
        <ecNumber evidence="2">2.7.13.3</ecNumber>
    </recommendedName>
</protein>
<feature type="domain" description="Histidine kinase" evidence="8">
    <location>
        <begin position="111"/>
        <end position="202"/>
    </location>
</feature>
<comment type="catalytic activity">
    <reaction evidence="1">
        <text>ATP + protein L-histidine = ADP + protein N-phospho-L-histidine.</text>
        <dbReference type="EC" id="2.7.13.3"/>
    </reaction>
</comment>
<dbReference type="GO" id="GO:0005524">
    <property type="term" value="F:ATP binding"/>
    <property type="evidence" value="ECO:0007669"/>
    <property type="project" value="UniProtKB-KW"/>
</dbReference>
<dbReference type="PANTHER" id="PTHR41523">
    <property type="entry name" value="TWO-COMPONENT SYSTEM SENSOR PROTEIN"/>
    <property type="match status" value="1"/>
</dbReference>
<keyword evidence="4 9" id="KW-0808">Transferase</keyword>
<dbReference type="InterPro" id="IPR003594">
    <property type="entry name" value="HATPase_dom"/>
</dbReference>
<dbReference type="Pfam" id="PF07568">
    <property type="entry name" value="HisKA_2"/>
    <property type="match status" value="1"/>
</dbReference>
<dbReference type="RefSeq" id="WP_159965509.1">
    <property type="nucleotide sequence ID" value="NZ_APKE01000022.1"/>
</dbReference>
<evidence type="ECO:0000313" key="10">
    <source>
        <dbReference type="Proteomes" id="UP000698242"/>
    </source>
</evidence>
<comment type="caution">
    <text evidence="9">The sequence shown here is derived from an EMBL/GenBank/DDBJ whole genome shotgun (WGS) entry which is preliminary data.</text>
</comment>
<evidence type="ECO:0000313" key="9">
    <source>
        <dbReference type="EMBL" id="KAF0675870.1"/>
    </source>
</evidence>
<dbReference type="SUPFAM" id="SSF55874">
    <property type="entry name" value="ATPase domain of HSP90 chaperone/DNA topoisomerase II/histidine kinase"/>
    <property type="match status" value="1"/>
</dbReference>
<dbReference type="InterPro" id="IPR036890">
    <property type="entry name" value="HATPase_C_sf"/>
</dbReference>
<evidence type="ECO:0000256" key="6">
    <source>
        <dbReference type="ARBA" id="ARBA00022777"/>
    </source>
</evidence>
<dbReference type="InterPro" id="IPR011495">
    <property type="entry name" value="Sig_transdc_His_kin_sub2_dim/P"/>
</dbReference>
<evidence type="ECO:0000256" key="3">
    <source>
        <dbReference type="ARBA" id="ARBA00022553"/>
    </source>
</evidence>
<evidence type="ECO:0000256" key="4">
    <source>
        <dbReference type="ARBA" id="ARBA00022679"/>
    </source>
</evidence>
<dbReference type="EMBL" id="APKE01000022">
    <property type="protein sequence ID" value="KAF0675870.1"/>
    <property type="molecule type" value="Genomic_DNA"/>
</dbReference>
<name>A0A921TBL9_9RHOB</name>
<dbReference type="Pfam" id="PF02518">
    <property type="entry name" value="HATPase_c"/>
    <property type="match status" value="1"/>
</dbReference>
<proteinExistence type="predicted"/>
<dbReference type="EC" id="2.7.13.3" evidence="2"/>
<dbReference type="OrthoDB" id="9760752at2"/>
<evidence type="ECO:0000256" key="5">
    <source>
        <dbReference type="ARBA" id="ARBA00022741"/>
    </source>
</evidence>
<dbReference type="InterPro" id="IPR005467">
    <property type="entry name" value="His_kinase_dom"/>
</dbReference>
<sequence length="202" mass="21801">MQELNTSHAPRDREADHRIGNSLAFLSSALRHESRRIDSVAGARIALVNAANRLGAVSRLHGMMGRDGTNGRVRLSRHLEDFSEDLCESLDIDMRVDGEDIAVPMDVAGCLAIVVNELATNAVKHGGAEGRTAITVTCFTNDDGHLVVIVGDNGKGLPAGFRLDDTRGLGMVIVTSTVQKHRGTIRIEKGPCAVYRIELPIR</sequence>
<keyword evidence="5" id="KW-0547">Nucleotide-binding</keyword>
<keyword evidence="3" id="KW-0597">Phosphoprotein</keyword>
<evidence type="ECO:0000256" key="2">
    <source>
        <dbReference type="ARBA" id="ARBA00012438"/>
    </source>
</evidence>
<gene>
    <name evidence="9" type="ORF">PMES_01956</name>
</gene>
<dbReference type="Proteomes" id="UP000698242">
    <property type="component" value="Unassembled WGS sequence"/>
</dbReference>
<dbReference type="PANTHER" id="PTHR41523:SF8">
    <property type="entry name" value="ETHYLENE RESPONSE SENSOR PROTEIN"/>
    <property type="match status" value="1"/>
</dbReference>
<keyword evidence="7" id="KW-0067">ATP-binding</keyword>
<dbReference type="Gene3D" id="3.30.565.10">
    <property type="entry name" value="Histidine kinase-like ATPase, C-terminal domain"/>
    <property type="match status" value="1"/>
</dbReference>